<comment type="caution">
    <text evidence="1">The sequence shown here is derived from an EMBL/GenBank/DDBJ whole genome shotgun (WGS) entry which is preliminary data.</text>
</comment>
<name>A0ACC0P2L0_RHOML</name>
<gene>
    <name evidence="1" type="ORF">RHMOL_Rhmol04G0209800</name>
</gene>
<keyword evidence="2" id="KW-1185">Reference proteome</keyword>
<dbReference type="Proteomes" id="UP001062846">
    <property type="component" value="Chromosome 4"/>
</dbReference>
<organism evidence="1 2">
    <name type="scientific">Rhododendron molle</name>
    <name type="common">Chinese azalea</name>
    <name type="synonym">Azalea mollis</name>
    <dbReference type="NCBI Taxonomy" id="49168"/>
    <lineage>
        <taxon>Eukaryota</taxon>
        <taxon>Viridiplantae</taxon>
        <taxon>Streptophyta</taxon>
        <taxon>Embryophyta</taxon>
        <taxon>Tracheophyta</taxon>
        <taxon>Spermatophyta</taxon>
        <taxon>Magnoliopsida</taxon>
        <taxon>eudicotyledons</taxon>
        <taxon>Gunneridae</taxon>
        <taxon>Pentapetalae</taxon>
        <taxon>asterids</taxon>
        <taxon>Ericales</taxon>
        <taxon>Ericaceae</taxon>
        <taxon>Ericoideae</taxon>
        <taxon>Rhodoreae</taxon>
        <taxon>Rhododendron</taxon>
    </lineage>
</organism>
<evidence type="ECO:0000313" key="2">
    <source>
        <dbReference type="Proteomes" id="UP001062846"/>
    </source>
</evidence>
<dbReference type="EMBL" id="CM046391">
    <property type="protein sequence ID" value="KAI8559878.1"/>
    <property type="molecule type" value="Genomic_DNA"/>
</dbReference>
<reference evidence="1" key="1">
    <citation type="submission" date="2022-02" db="EMBL/GenBank/DDBJ databases">
        <title>Plant Genome Project.</title>
        <authorList>
            <person name="Zhang R.-G."/>
        </authorList>
    </citation>
    <scope>NUCLEOTIDE SEQUENCE</scope>
    <source>
        <strain evidence="1">AT1</strain>
    </source>
</reference>
<accession>A0ACC0P2L0</accession>
<proteinExistence type="predicted"/>
<protein>
    <submittedName>
        <fullName evidence="1">Uncharacterized protein</fullName>
    </submittedName>
</protein>
<sequence>MSREDCYRHLHHVHLHLHLRSLSKSKQRLADVPPLNLATVLADIQRNMAIMQQRADQADTSMATLRALIEERLPPPGGAGGGGEGREREPEVEENLRIEIPTPNSKIAALIAKMTKLEESVSKSEKIGAAGLDMDRLCPFPNARLPERFKMLDFAKFDALGILELICWPIMAL</sequence>
<evidence type="ECO:0000313" key="1">
    <source>
        <dbReference type="EMBL" id="KAI8559878.1"/>
    </source>
</evidence>